<dbReference type="PANTHER" id="PTHR30069:SF41">
    <property type="entry name" value="HEME_HEMOPEXIN UTILIZATION PROTEIN C"/>
    <property type="match status" value="1"/>
</dbReference>
<feature type="short sequence motif" description="TonB C-terminal box" evidence="13">
    <location>
        <begin position="994"/>
        <end position="1011"/>
    </location>
</feature>
<evidence type="ECO:0000256" key="5">
    <source>
        <dbReference type="ARBA" id="ARBA00022496"/>
    </source>
</evidence>
<keyword evidence="5" id="KW-0410">Iron transport</keyword>
<evidence type="ECO:0000256" key="2">
    <source>
        <dbReference type="ARBA" id="ARBA00009810"/>
    </source>
</evidence>
<dbReference type="Gene3D" id="3.55.50.30">
    <property type="match status" value="1"/>
</dbReference>
<proteinExistence type="inferred from homology"/>
<dbReference type="Gene3D" id="2.170.130.10">
    <property type="entry name" value="TonB-dependent receptor, plug domain"/>
    <property type="match status" value="1"/>
</dbReference>
<evidence type="ECO:0000256" key="9">
    <source>
        <dbReference type="ARBA" id="ARBA00023077"/>
    </source>
</evidence>
<feature type="domain" description="Secretin/TonB short N-terminal" evidence="16">
    <location>
        <begin position="50"/>
        <end position="100"/>
    </location>
</feature>
<evidence type="ECO:0000256" key="10">
    <source>
        <dbReference type="ARBA" id="ARBA00023136"/>
    </source>
</evidence>
<organism evidence="17 18">
    <name type="scientific">Sphingomonas yabuuchiae</name>
    <dbReference type="NCBI Taxonomy" id="172044"/>
    <lineage>
        <taxon>Bacteria</taxon>
        <taxon>Pseudomonadati</taxon>
        <taxon>Pseudomonadota</taxon>
        <taxon>Alphaproteobacteria</taxon>
        <taxon>Sphingomonadales</taxon>
        <taxon>Sphingomonadaceae</taxon>
        <taxon>Sphingomonas</taxon>
    </lineage>
</organism>
<dbReference type="InterPro" id="IPR012910">
    <property type="entry name" value="Plug_dom"/>
</dbReference>
<dbReference type="Proteomes" id="UP000584663">
    <property type="component" value="Unassembled WGS sequence"/>
</dbReference>
<keyword evidence="9 14" id="KW-0798">TonB box</keyword>
<evidence type="ECO:0000256" key="3">
    <source>
        <dbReference type="ARBA" id="ARBA00022448"/>
    </source>
</evidence>
<dbReference type="SMART" id="SM00965">
    <property type="entry name" value="STN"/>
    <property type="match status" value="1"/>
</dbReference>
<evidence type="ECO:0000256" key="14">
    <source>
        <dbReference type="RuleBase" id="RU003357"/>
    </source>
</evidence>
<dbReference type="PROSITE" id="PS52016">
    <property type="entry name" value="TONB_DEPENDENT_REC_3"/>
    <property type="match status" value="1"/>
</dbReference>
<dbReference type="InterPro" id="IPR010917">
    <property type="entry name" value="TonB_rcpt_CS"/>
</dbReference>
<evidence type="ECO:0000256" key="4">
    <source>
        <dbReference type="ARBA" id="ARBA00022452"/>
    </source>
</evidence>
<reference evidence="17 18" key="1">
    <citation type="submission" date="2020-08" db="EMBL/GenBank/DDBJ databases">
        <title>Genomic Encyclopedia of Type Strains, Phase IV (KMG-IV): sequencing the most valuable type-strain genomes for metagenomic binning, comparative biology and taxonomic classification.</title>
        <authorList>
            <person name="Goeker M."/>
        </authorList>
    </citation>
    <scope>NUCLEOTIDE SEQUENCE [LARGE SCALE GENOMIC DNA]</scope>
    <source>
        <strain evidence="17 18">DSM 14562</strain>
    </source>
</reference>
<evidence type="ECO:0000256" key="12">
    <source>
        <dbReference type="PROSITE-ProRule" id="PRU01360"/>
    </source>
</evidence>
<keyword evidence="18" id="KW-1185">Reference proteome</keyword>
<comment type="similarity">
    <text evidence="2 12 14">Belongs to the TonB-dependent receptor family.</text>
</comment>
<dbReference type="InterPro" id="IPR039426">
    <property type="entry name" value="TonB-dep_rcpt-like"/>
</dbReference>
<dbReference type="Gene3D" id="2.40.170.20">
    <property type="entry name" value="TonB-dependent receptor, beta-barrel domain"/>
    <property type="match status" value="1"/>
</dbReference>
<keyword evidence="6 12" id="KW-0812">Transmembrane</keyword>
<dbReference type="Pfam" id="PF07660">
    <property type="entry name" value="STN"/>
    <property type="match status" value="1"/>
</dbReference>
<evidence type="ECO:0000256" key="13">
    <source>
        <dbReference type="PROSITE-ProRule" id="PRU10144"/>
    </source>
</evidence>
<accession>A0ABR6K9T6</accession>
<keyword evidence="11 12" id="KW-0998">Cell outer membrane</keyword>
<evidence type="ECO:0000256" key="7">
    <source>
        <dbReference type="ARBA" id="ARBA00022729"/>
    </source>
</evidence>
<keyword evidence="5" id="KW-0406">Ion transport</keyword>
<evidence type="ECO:0000259" key="16">
    <source>
        <dbReference type="SMART" id="SM00965"/>
    </source>
</evidence>
<feature type="signal peptide" evidence="15">
    <location>
        <begin position="1"/>
        <end position="23"/>
    </location>
</feature>
<evidence type="ECO:0000313" key="17">
    <source>
        <dbReference type="EMBL" id="MBB4609312.1"/>
    </source>
</evidence>
<keyword evidence="4 12" id="KW-1134">Transmembrane beta strand</keyword>
<protein>
    <submittedName>
        <fullName evidence="17">Hemoglobin/transferrin/lactoferrin receptor protein</fullName>
    </submittedName>
</protein>
<keyword evidence="17" id="KW-0675">Receptor</keyword>
<dbReference type="InterPro" id="IPR011662">
    <property type="entry name" value="Secretin/TonB_short_N"/>
</dbReference>
<keyword evidence="3 12" id="KW-0813">Transport</keyword>
<dbReference type="PROSITE" id="PS01156">
    <property type="entry name" value="TONB_DEPENDENT_REC_2"/>
    <property type="match status" value="1"/>
</dbReference>
<dbReference type="Pfam" id="PF00593">
    <property type="entry name" value="TonB_dep_Rec_b-barrel"/>
    <property type="match status" value="1"/>
</dbReference>
<evidence type="ECO:0000256" key="15">
    <source>
        <dbReference type="SAM" id="SignalP"/>
    </source>
</evidence>
<dbReference type="InterPro" id="IPR036942">
    <property type="entry name" value="Beta-barrel_TonB_sf"/>
</dbReference>
<dbReference type="Pfam" id="PF07715">
    <property type="entry name" value="Plug"/>
    <property type="match status" value="1"/>
</dbReference>
<dbReference type="PANTHER" id="PTHR30069">
    <property type="entry name" value="TONB-DEPENDENT OUTER MEMBRANE RECEPTOR"/>
    <property type="match status" value="1"/>
</dbReference>
<evidence type="ECO:0000313" key="18">
    <source>
        <dbReference type="Proteomes" id="UP000584663"/>
    </source>
</evidence>
<comment type="caution">
    <text evidence="17">The sequence shown here is derived from an EMBL/GenBank/DDBJ whole genome shotgun (WGS) entry which is preliminary data.</text>
</comment>
<keyword evidence="8" id="KW-0408">Iron</keyword>
<gene>
    <name evidence="17" type="ORF">GGQ89_001524</name>
</gene>
<evidence type="ECO:0000256" key="1">
    <source>
        <dbReference type="ARBA" id="ARBA00004571"/>
    </source>
</evidence>
<evidence type="ECO:0000256" key="6">
    <source>
        <dbReference type="ARBA" id="ARBA00022692"/>
    </source>
</evidence>
<sequence length="1011" mass="111644">MGLAISLAASSLAALMAPLAAQAQQASVSVSIAAQPLGDALVQFAQQAHLQLGVDATLLAGKRSPGVTGRMDRARALDRLLAGSGLDWRIADGVLTVQQAPVHAAGGARQEPLVTDALQVEGDAAPRNVAETRAQRGHDTVFDADYSSGYKDRAEIERYKGVTTSDLLTGMVNVLSGDARNSGALDPSIRGIQGPGRVPVVIDGTEQALTVWRGYNGASNRAYVDPNLISGLQVLRGPTDKGNIRSSTGGTVVINTLDADDVLQPGRIFGLDLKLEGGNNSTDPRLPTLLTGRDYRTVPGFPRTSPSFALNDPYLRVVPRTGSDNHFLSFGDRAVRVAGAVRIEGLDLFAAYAFRERGNYFSGTTGADYYEQSSLPSRNLNRIRRMALGFVPGNEVPNTSSDLESVLLKATWHIADDQYLLVSLRDSVTRYGEIMPSRIPIDTGNVQWPLSKVHARAYNAEYKWQPDSRWIDLKANLWATDTRSDTYNSGGMPNFATFADPIIIDNARANAMNDRYGFNASNTLRLGTKLDLTLSGNWQHEKLASQDIYDPAKFQGWRQFPRAGRREEFLIRLDGEWRPASFLKLNAGLSYAGYWAVDDFTRSQIAKGNTNLKTTLYKGYTSSFQVRGIGEAFFRRFYTQSLFADLPTADVEEFIAMDLSDYLANPYSISFDQAGPAWVPDAQGRYRRADNPCVNGTINTIPGNTGSCVLQSITDTVPVTAPRRPAHHWAPSLSATVYADEHTRAYARYIETWRFPSMFESTLGFSASFNPAAPLRPEHAKLYDVGLVRDLRSLLRLNREDQRADVKLTFYRSHITDVVERSTQLQFSNIQEQTIAGIEAEARIDTGGFYTQLGAAFMTTNRVCDESAAALADRKNGSIPECVKYGFPDGFLLTQATPEETVNWTIGGRFFDKRLEIGGRLTYYSRYDNPLFQKIADLPREQQLDVYSLNVPFSWGEIITADAYVRYRLNDRFSAELVGTNLNDRYYADPLTRSMMPAPGRTVRLSLTGRF</sequence>
<dbReference type="EMBL" id="JACHNX010000004">
    <property type="protein sequence ID" value="MBB4609312.1"/>
    <property type="molecule type" value="Genomic_DNA"/>
</dbReference>
<keyword evidence="10 12" id="KW-0472">Membrane</keyword>
<dbReference type="RefSeq" id="WP_240456441.1">
    <property type="nucleotide sequence ID" value="NZ_JACHNX010000004.1"/>
</dbReference>
<keyword evidence="7 15" id="KW-0732">Signal</keyword>
<dbReference type="InterPro" id="IPR037066">
    <property type="entry name" value="Plug_dom_sf"/>
</dbReference>
<dbReference type="SUPFAM" id="SSF56935">
    <property type="entry name" value="Porins"/>
    <property type="match status" value="1"/>
</dbReference>
<dbReference type="InterPro" id="IPR000531">
    <property type="entry name" value="Beta-barrel_TonB"/>
</dbReference>
<name>A0ABR6K9T6_9SPHN</name>
<evidence type="ECO:0000256" key="8">
    <source>
        <dbReference type="ARBA" id="ARBA00023004"/>
    </source>
</evidence>
<feature type="chain" id="PRO_5045792453" evidence="15">
    <location>
        <begin position="24"/>
        <end position="1011"/>
    </location>
</feature>
<evidence type="ECO:0000256" key="11">
    <source>
        <dbReference type="ARBA" id="ARBA00023237"/>
    </source>
</evidence>
<comment type="subcellular location">
    <subcellularLocation>
        <location evidence="1 12">Cell outer membrane</location>
        <topology evidence="1 12">Multi-pass membrane protein</topology>
    </subcellularLocation>
</comment>